<evidence type="ECO:0000256" key="8">
    <source>
        <dbReference type="SAM" id="MobiDB-lite"/>
    </source>
</evidence>
<comment type="cofactor">
    <cofactor evidence="1">
        <name>Zn(2+)</name>
        <dbReference type="ChEBI" id="CHEBI:29105"/>
    </cofactor>
</comment>
<dbReference type="GO" id="GO:0046872">
    <property type="term" value="F:metal ion binding"/>
    <property type="evidence" value="ECO:0007669"/>
    <property type="project" value="UniProtKB-KW"/>
</dbReference>
<dbReference type="GO" id="GO:0006364">
    <property type="term" value="P:rRNA processing"/>
    <property type="evidence" value="ECO:0007669"/>
    <property type="project" value="InterPro"/>
</dbReference>
<keyword evidence="6" id="KW-0378">Hydrolase</keyword>
<feature type="compositionally biased region" description="Acidic residues" evidence="8">
    <location>
        <begin position="251"/>
        <end position="265"/>
    </location>
</feature>
<dbReference type="Pfam" id="PF02130">
    <property type="entry name" value="YbeY"/>
    <property type="match status" value="1"/>
</dbReference>
<dbReference type="EMBL" id="BNJQ01000022">
    <property type="protein sequence ID" value="GHP08805.1"/>
    <property type="molecule type" value="Genomic_DNA"/>
</dbReference>
<keyword evidence="4" id="KW-0479">Metal-binding</keyword>
<comment type="caution">
    <text evidence="9">The sequence shown here is derived from an EMBL/GenBank/DDBJ whole genome shotgun (WGS) entry which is preliminary data.</text>
</comment>
<dbReference type="AlphaFoldDB" id="A0A830HQ32"/>
<keyword evidence="5" id="KW-0255">Endonuclease</keyword>
<dbReference type="InterPro" id="IPR002036">
    <property type="entry name" value="YbeY"/>
</dbReference>
<dbReference type="Proteomes" id="UP000660262">
    <property type="component" value="Unassembled WGS sequence"/>
</dbReference>
<evidence type="ECO:0000256" key="3">
    <source>
        <dbReference type="ARBA" id="ARBA00022722"/>
    </source>
</evidence>
<dbReference type="SUPFAM" id="SSF56784">
    <property type="entry name" value="HAD-like"/>
    <property type="match status" value="1"/>
</dbReference>
<evidence type="ECO:0000256" key="7">
    <source>
        <dbReference type="ARBA" id="ARBA00022833"/>
    </source>
</evidence>
<dbReference type="InterPro" id="IPR023091">
    <property type="entry name" value="MetalPrtase_cat_dom_sf_prd"/>
</dbReference>
<evidence type="ECO:0000256" key="6">
    <source>
        <dbReference type="ARBA" id="ARBA00022801"/>
    </source>
</evidence>
<dbReference type="NCBIfam" id="TIGR00043">
    <property type="entry name" value="rRNA maturation RNase YbeY"/>
    <property type="match status" value="1"/>
</dbReference>
<dbReference type="GO" id="GO:0004519">
    <property type="term" value="F:endonuclease activity"/>
    <property type="evidence" value="ECO:0007669"/>
    <property type="project" value="UniProtKB-KW"/>
</dbReference>
<keyword evidence="7" id="KW-0862">Zinc</keyword>
<evidence type="ECO:0000313" key="9">
    <source>
        <dbReference type="EMBL" id="GHP08805.1"/>
    </source>
</evidence>
<feature type="region of interest" description="Disordered" evidence="8">
    <location>
        <begin position="251"/>
        <end position="275"/>
    </location>
</feature>
<dbReference type="PANTHER" id="PTHR46986:SF1">
    <property type="entry name" value="ENDORIBONUCLEASE YBEY, CHLOROPLASTIC"/>
    <property type="match status" value="1"/>
</dbReference>
<dbReference type="OrthoDB" id="27226at2759"/>
<protein>
    <submittedName>
        <fullName evidence="9">Uncharacterized protein</fullName>
    </submittedName>
</protein>
<organism evidence="9 10">
    <name type="scientific">Pycnococcus provasolii</name>
    <dbReference type="NCBI Taxonomy" id="41880"/>
    <lineage>
        <taxon>Eukaryota</taxon>
        <taxon>Viridiplantae</taxon>
        <taxon>Chlorophyta</taxon>
        <taxon>Pseudoscourfieldiophyceae</taxon>
        <taxon>Pseudoscourfieldiales</taxon>
        <taxon>Pycnococcaceae</taxon>
        <taxon>Pycnococcus</taxon>
    </lineage>
</organism>
<dbReference type="InterPro" id="IPR023214">
    <property type="entry name" value="HAD_sf"/>
</dbReference>
<dbReference type="InterPro" id="IPR036412">
    <property type="entry name" value="HAD-like_sf"/>
</dbReference>
<evidence type="ECO:0000256" key="1">
    <source>
        <dbReference type="ARBA" id="ARBA00001947"/>
    </source>
</evidence>
<dbReference type="Gene3D" id="3.40.390.30">
    <property type="entry name" value="Metalloproteases ('zincins'), catalytic domain"/>
    <property type="match status" value="1"/>
</dbReference>
<keyword evidence="3" id="KW-0540">Nuclease</keyword>
<dbReference type="PROSITE" id="PS01306">
    <property type="entry name" value="UPF0054"/>
    <property type="match status" value="1"/>
</dbReference>
<feature type="compositionally biased region" description="Low complexity" evidence="8">
    <location>
        <begin position="266"/>
        <end position="275"/>
    </location>
</feature>
<dbReference type="SUPFAM" id="SSF55486">
    <property type="entry name" value="Metalloproteases ('zincins'), catalytic domain"/>
    <property type="match status" value="1"/>
</dbReference>
<name>A0A830HQ32_9CHLO</name>
<reference evidence="9" key="1">
    <citation type="submission" date="2020-10" db="EMBL/GenBank/DDBJ databases">
        <title>Unveiling of a novel bifunctional photoreceptor, Dualchrome1, isolated from a cosmopolitan green alga.</title>
        <authorList>
            <person name="Suzuki S."/>
            <person name="Kawachi M."/>
        </authorList>
    </citation>
    <scope>NUCLEOTIDE SEQUENCE</scope>
    <source>
        <strain evidence="9">NIES 2893</strain>
    </source>
</reference>
<dbReference type="Pfam" id="PF08282">
    <property type="entry name" value="Hydrolase_3"/>
    <property type="match status" value="2"/>
</dbReference>
<dbReference type="Gene3D" id="3.30.1240.10">
    <property type="match status" value="1"/>
</dbReference>
<dbReference type="PANTHER" id="PTHR46986">
    <property type="entry name" value="ENDORIBONUCLEASE YBEY, CHLOROPLASTIC"/>
    <property type="match status" value="1"/>
</dbReference>
<accession>A0A830HQ32</accession>
<dbReference type="InterPro" id="IPR020549">
    <property type="entry name" value="YbeY_CS"/>
</dbReference>
<evidence type="ECO:0000313" key="10">
    <source>
        <dbReference type="Proteomes" id="UP000660262"/>
    </source>
</evidence>
<dbReference type="HAMAP" id="MF_00009">
    <property type="entry name" value="Endoribonucl_YbeY"/>
    <property type="match status" value="1"/>
</dbReference>
<proteinExistence type="inferred from homology"/>
<gene>
    <name evidence="9" type="ORF">PPROV_000754200</name>
</gene>
<dbReference type="Gene3D" id="3.40.50.1000">
    <property type="entry name" value="HAD superfamily/HAD-like"/>
    <property type="match status" value="2"/>
</dbReference>
<evidence type="ECO:0000256" key="5">
    <source>
        <dbReference type="ARBA" id="ARBA00022759"/>
    </source>
</evidence>
<comment type="similarity">
    <text evidence="2">Belongs to the endoribonuclease YbeY family.</text>
</comment>
<evidence type="ECO:0000256" key="2">
    <source>
        <dbReference type="ARBA" id="ARBA00010875"/>
    </source>
</evidence>
<keyword evidence="10" id="KW-1185">Reference proteome</keyword>
<sequence>MPPPSLIPMSSSSLHLGYHTCSMRPPPPPRRLGIVRSTSSTPFRSTCIIRSSSTSSSSSPRLINSFQGFHFSPFMSSPSSPLFSFSSSSPSSSRHHHTFSSFSRRFSTFSTSSSSSSSSFSSSSSSFASIVLDDFSSSASEDTLTSQLAQDIMPALESRTQQIIDAALAHARASDDEFFRYAAATPPLDEPVEVSIMLCSDARMKALNAEWRGQDKTTDVLAFPVGVPGDDLDLPVMPYDNDVSDTYLMEDEDEDEDYSDEEEESVSSSTTSSSTDNLLGDIVIALPTASRQADEAHHSLATEVELLLVHGILHLLGYDHEPPPDVNLEEMDSLESVEYLERAAAMAAAERAVLTSLGWSGDGLLDRASTKATEASSTIRIGESITPSTRSPGRRKVDALFLDLDGTTLDANSRLSEENADAIEAALLEGIHVVVATGKARPAVLELFEEVGLSSSDSSSAGRVTAVGYDRPGIFLQGIDAFGASGLRITENLPGDPFLDVRTTTTAIEAAMAVTRGGWAKWWESASNGRPMPADVARAVEELEEIAASCSVPGVPLVGFLGDTCVSVGPEAHPEVVDLHERYREPLSKLFDSPEEAIAAAASEAAWKKGLIFAEPELITRVLRPLMDAALEGSPATTMQAIDTMLEVVPRGFNKAMAASAVASQLGIPVERIGAVGDGENDREMLLWAGRPVLVANAAPTLRDALSQRDVLSVSANDQGGVAEAIERLCF</sequence>
<dbReference type="GO" id="GO:0004222">
    <property type="term" value="F:metalloendopeptidase activity"/>
    <property type="evidence" value="ECO:0007669"/>
    <property type="project" value="InterPro"/>
</dbReference>
<evidence type="ECO:0000256" key="4">
    <source>
        <dbReference type="ARBA" id="ARBA00022723"/>
    </source>
</evidence>